<evidence type="ECO:0000313" key="4">
    <source>
        <dbReference type="EMBL" id="TBU96249.1"/>
    </source>
</evidence>
<dbReference type="PANTHER" id="PTHR30055">
    <property type="entry name" value="HTH-TYPE TRANSCRIPTIONAL REGULATOR RUTR"/>
    <property type="match status" value="1"/>
</dbReference>
<dbReference type="Proteomes" id="UP000292639">
    <property type="component" value="Unassembled WGS sequence"/>
</dbReference>
<sequence>MPQSSPTDRHDKSLSILEAATSVFLTHGFSAATTDMIQRESGVSKATLYSLFPGKEAMFTAVIERQCARMASTIQAIRTAPGDIARTLTDIATAYLDIVLSDSGLALFRVVVAESPRFPTAGRCFYLAGPRTVTSMVAEHLSEAAQAREIDIHPLGVEAAASLFISLVRAEGQLECLMHPSARPSAEQMERWVRQAVDVFLGRFGAHTTNA</sequence>
<evidence type="ECO:0000256" key="2">
    <source>
        <dbReference type="PROSITE-ProRule" id="PRU00335"/>
    </source>
</evidence>
<dbReference type="EMBL" id="QJUP01000013">
    <property type="protein sequence ID" value="TBU96249.1"/>
    <property type="molecule type" value="Genomic_DNA"/>
</dbReference>
<dbReference type="InterPro" id="IPR009057">
    <property type="entry name" value="Homeodomain-like_sf"/>
</dbReference>
<keyword evidence="1 2" id="KW-0238">DNA-binding</keyword>
<dbReference type="GO" id="GO:0000976">
    <property type="term" value="F:transcription cis-regulatory region binding"/>
    <property type="evidence" value="ECO:0007669"/>
    <property type="project" value="TreeGrafter"/>
</dbReference>
<dbReference type="InterPro" id="IPR039536">
    <property type="entry name" value="TetR_C_Proteobacteria"/>
</dbReference>
<dbReference type="PANTHER" id="PTHR30055:SF146">
    <property type="entry name" value="HTH-TYPE TRANSCRIPTIONAL DUAL REGULATOR CECR"/>
    <property type="match status" value="1"/>
</dbReference>
<dbReference type="AlphaFoldDB" id="A0A4Q9R8J1"/>
<dbReference type="SUPFAM" id="SSF46689">
    <property type="entry name" value="Homeodomain-like"/>
    <property type="match status" value="1"/>
</dbReference>
<dbReference type="RefSeq" id="WP_131184084.1">
    <property type="nucleotide sequence ID" value="NZ_QJUO01000009.1"/>
</dbReference>
<comment type="caution">
    <text evidence="4">The sequence shown here is derived from an EMBL/GenBank/DDBJ whole genome shotgun (WGS) entry which is preliminary data.</text>
</comment>
<dbReference type="PROSITE" id="PS50977">
    <property type="entry name" value="HTH_TETR_2"/>
    <property type="match status" value="1"/>
</dbReference>
<dbReference type="InterPro" id="IPR050109">
    <property type="entry name" value="HTH-type_TetR-like_transc_reg"/>
</dbReference>
<dbReference type="SUPFAM" id="SSF48498">
    <property type="entry name" value="Tetracyclin repressor-like, C-terminal domain"/>
    <property type="match status" value="1"/>
</dbReference>
<dbReference type="Pfam" id="PF14246">
    <property type="entry name" value="TetR_C_7"/>
    <property type="match status" value="1"/>
</dbReference>
<keyword evidence="5" id="KW-1185">Reference proteome</keyword>
<dbReference type="GO" id="GO:0003700">
    <property type="term" value="F:DNA-binding transcription factor activity"/>
    <property type="evidence" value="ECO:0007669"/>
    <property type="project" value="TreeGrafter"/>
</dbReference>
<dbReference type="InterPro" id="IPR036271">
    <property type="entry name" value="Tet_transcr_reg_TetR-rel_C_sf"/>
</dbReference>
<dbReference type="PRINTS" id="PR00455">
    <property type="entry name" value="HTHTETR"/>
</dbReference>
<feature type="domain" description="HTH tetR-type" evidence="3">
    <location>
        <begin position="10"/>
        <end position="70"/>
    </location>
</feature>
<name>A0A4Q9R8J1_9GAMM</name>
<proteinExistence type="predicted"/>
<protein>
    <submittedName>
        <fullName evidence="4">TetR family transcriptional regulator</fullName>
    </submittedName>
</protein>
<evidence type="ECO:0000313" key="5">
    <source>
        <dbReference type="Proteomes" id="UP000292639"/>
    </source>
</evidence>
<reference evidence="4 5" key="1">
    <citation type="submission" date="2018-06" db="EMBL/GenBank/DDBJ databases">
        <title>Three novel Pseudomonas species isolated from symptomatic oak.</title>
        <authorList>
            <person name="Bueno-Gonzalez V."/>
            <person name="Brady C."/>
        </authorList>
    </citation>
    <scope>NUCLEOTIDE SEQUENCE [LARGE SCALE GENOMIC DNA]</scope>
    <source>
        <strain evidence="4 5">P17C</strain>
    </source>
</reference>
<dbReference type="Gene3D" id="1.10.357.10">
    <property type="entry name" value="Tetracycline Repressor, domain 2"/>
    <property type="match status" value="1"/>
</dbReference>
<dbReference type="Pfam" id="PF00440">
    <property type="entry name" value="TetR_N"/>
    <property type="match status" value="1"/>
</dbReference>
<organism evidence="4 5">
    <name type="scientific">Stutzerimonas kirkiae</name>
    <dbReference type="NCBI Taxonomy" id="2211392"/>
    <lineage>
        <taxon>Bacteria</taxon>
        <taxon>Pseudomonadati</taxon>
        <taxon>Pseudomonadota</taxon>
        <taxon>Gammaproteobacteria</taxon>
        <taxon>Pseudomonadales</taxon>
        <taxon>Pseudomonadaceae</taxon>
        <taxon>Stutzerimonas</taxon>
    </lineage>
</organism>
<dbReference type="InterPro" id="IPR001647">
    <property type="entry name" value="HTH_TetR"/>
</dbReference>
<evidence type="ECO:0000259" key="3">
    <source>
        <dbReference type="PROSITE" id="PS50977"/>
    </source>
</evidence>
<gene>
    <name evidence="4" type="ORF">DNJ96_10735</name>
</gene>
<evidence type="ECO:0000256" key="1">
    <source>
        <dbReference type="ARBA" id="ARBA00023125"/>
    </source>
</evidence>
<dbReference type="Gene3D" id="1.10.10.60">
    <property type="entry name" value="Homeodomain-like"/>
    <property type="match status" value="1"/>
</dbReference>
<feature type="DNA-binding region" description="H-T-H motif" evidence="2">
    <location>
        <begin position="33"/>
        <end position="52"/>
    </location>
</feature>
<accession>A0A4Q9R8J1</accession>